<dbReference type="GO" id="GO:0046872">
    <property type="term" value="F:metal ion binding"/>
    <property type="evidence" value="ECO:0007669"/>
    <property type="project" value="UniProtKB-KW"/>
</dbReference>
<dbReference type="GO" id="GO:0006508">
    <property type="term" value="P:proteolysis"/>
    <property type="evidence" value="ECO:0007669"/>
    <property type="project" value="UniProtKB-KW"/>
</dbReference>
<dbReference type="Proteomes" id="UP000319949">
    <property type="component" value="Unassembled WGS sequence"/>
</dbReference>
<keyword evidence="1" id="KW-0479">Metal-binding</keyword>
<feature type="domain" description="Microcystin LR degradation protein MlrC C-terminal" evidence="2">
    <location>
        <begin position="297"/>
        <end position="472"/>
    </location>
</feature>
<feature type="domain" description="Microcystin LR degradation protein MlrC N-terminal" evidence="3">
    <location>
        <begin position="2"/>
        <end position="287"/>
    </location>
</feature>
<comment type="function">
    <text evidence="1">Involved in peptidolytic degradation of cyclic heptapeptide hepatotoxin microcystin (MC).</text>
</comment>
<evidence type="ECO:0000313" key="5">
    <source>
        <dbReference type="Proteomes" id="UP000319949"/>
    </source>
</evidence>
<dbReference type="STRING" id="1803665.GCA_001641335_06479"/>
<comment type="similarity">
    <text evidence="1">Belongs to the peptidase M81 family.</text>
</comment>
<name>A0A560D694_9BRAD</name>
<comment type="caution">
    <text evidence="4">The sequence shown here is derived from an EMBL/GenBank/DDBJ whole genome shotgun (WGS) entry which is preliminary data.</text>
</comment>
<dbReference type="OrthoDB" id="9782658at2"/>
<evidence type="ECO:0000313" key="4">
    <source>
        <dbReference type="EMBL" id="TWA92632.1"/>
    </source>
</evidence>
<keyword evidence="1" id="KW-0482">Metalloprotease</keyword>
<gene>
    <name evidence="4" type="ORF">FBZ96_110103</name>
</gene>
<proteinExistence type="inferred from homology"/>
<dbReference type="InterPro" id="IPR010799">
    <property type="entry name" value="MlrC_C"/>
</dbReference>
<dbReference type="InterPro" id="IPR009197">
    <property type="entry name" value="MlrC"/>
</dbReference>
<comment type="cofactor">
    <cofactor evidence="1">
        <name>Zn(2+)</name>
        <dbReference type="ChEBI" id="CHEBI:29105"/>
    </cofactor>
    <text evidence="1">Binds 1 zinc ion per subunit.</text>
</comment>
<keyword evidence="1" id="KW-0378">Hydrolase</keyword>
<dbReference type="GO" id="GO:0008237">
    <property type="term" value="F:metallopeptidase activity"/>
    <property type="evidence" value="ECO:0007669"/>
    <property type="project" value="UniProtKB-KW"/>
</dbReference>
<dbReference type="Pfam" id="PF07171">
    <property type="entry name" value="MlrC_C"/>
    <property type="match status" value="1"/>
</dbReference>
<keyword evidence="1" id="KW-0645">Protease</keyword>
<dbReference type="InterPro" id="IPR015995">
    <property type="entry name" value="MlrC_N"/>
</dbReference>
<sequence>MRIFTALFGTETNTFSPLPTSIDQFMPNELPASDGKPFEYHLFGMVLRALRERALVEPLDIVQGRGGFAEPNGMTTRTAYETLRDRLLEDLRAAMPVDIVALAMHGAMIADGYEDAEGDLIAEVRGIVGPDVVIGVELDLHGFLSRKKYENADILIFFKEYPHLDILDRARELVDLCLRTARKEIRPVMSIVDCNMIAQFMTLREPMRSFVLRMKELESTDRVLSISCVHGFAWGDCSELGTKMLVITDGRKSQGDALAAQLRDELFGIRDRCFAQYLDIETALDEATRSPTHPIVLADVADNTGGGAAGDSTFVLAAMLKRGITEACIGPFYDPLALAICYSAGAGARLPLRIGGKHSPASGQPLDVEARVLNCAAAPDMLNCFGSGLNTPMGRAVRIDIAGIEIVLVEKRIQALGDLFTPVGLDWRSRKIVVVKSANHFYAAYAPSAAKVLFVDSPGGASMNWKELGYRHRPRNLWPIDN</sequence>
<dbReference type="Pfam" id="PF07364">
    <property type="entry name" value="DUF1485"/>
    <property type="match status" value="1"/>
</dbReference>
<dbReference type="RefSeq" id="WP_145668980.1">
    <property type="nucleotide sequence ID" value="NZ_VITK01000010.1"/>
</dbReference>
<dbReference type="EMBL" id="VITK01000010">
    <property type="protein sequence ID" value="TWA92632.1"/>
    <property type="molecule type" value="Genomic_DNA"/>
</dbReference>
<evidence type="ECO:0000259" key="2">
    <source>
        <dbReference type="Pfam" id="PF07171"/>
    </source>
</evidence>
<keyword evidence="5" id="KW-1185">Reference proteome</keyword>
<dbReference type="PIRSF" id="PIRSF012702">
    <property type="entry name" value="UCP012702"/>
    <property type="match status" value="1"/>
</dbReference>
<accession>A0A560D694</accession>
<evidence type="ECO:0000259" key="3">
    <source>
        <dbReference type="Pfam" id="PF07364"/>
    </source>
</evidence>
<dbReference type="AlphaFoldDB" id="A0A560D694"/>
<protein>
    <recommendedName>
        <fullName evidence="1">Microcystinase C</fullName>
        <shortName evidence="1">MlrC</shortName>
    </recommendedName>
</protein>
<evidence type="ECO:0000256" key="1">
    <source>
        <dbReference type="PIRNR" id="PIRNR012702"/>
    </source>
</evidence>
<reference evidence="4 5" key="1">
    <citation type="submission" date="2019-06" db="EMBL/GenBank/DDBJ databases">
        <title>Genomic Encyclopedia of Type Strains, Phase IV (KMG-V): Genome sequencing to study the core and pangenomes of soil and plant-associated prokaryotes.</title>
        <authorList>
            <person name="Whitman W."/>
        </authorList>
    </citation>
    <scope>NUCLEOTIDE SEQUENCE [LARGE SCALE GENOMIC DNA]</scope>
    <source>
        <strain evidence="4 5">BR 510</strain>
    </source>
</reference>
<organism evidence="4 5">
    <name type="scientific">Bradyrhizobium stylosanthis</name>
    <dbReference type="NCBI Taxonomy" id="1803665"/>
    <lineage>
        <taxon>Bacteria</taxon>
        <taxon>Pseudomonadati</taxon>
        <taxon>Pseudomonadota</taxon>
        <taxon>Alphaproteobacteria</taxon>
        <taxon>Hyphomicrobiales</taxon>
        <taxon>Nitrobacteraceae</taxon>
        <taxon>Bradyrhizobium</taxon>
    </lineage>
</organism>